<evidence type="ECO:0000256" key="1">
    <source>
        <dbReference type="ARBA" id="ARBA00005260"/>
    </source>
</evidence>
<name>A0ABY2DU07_9FLAO</name>
<dbReference type="InterPro" id="IPR003735">
    <property type="entry name" value="Metal_Tscrpt_repr"/>
</dbReference>
<accession>A0ABY2DU07</accession>
<dbReference type="EMBL" id="SMLH01000002">
    <property type="protein sequence ID" value="TDE30646.1"/>
    <property type="molecule type" value="Genomic_DNA"/>
</dbReference>
<comment type="similarity">
    <text evidence="1">Belongs to the FrmR/RcnR family.</text>
</comment>
<sequence>MESLCYQKDLTKDFKDHLSIIKGQVEGVIKMPDKSDDPAQILNQFKAVNKGFEKAQHLLLDEVFRKALAMKITEALDTCQGNCGQEEKIAIIRNQFPDSELYELTDKMKKTNLI</sequence>
<dbReference type="InterPro" id="IPR038390">
    <property type="entry name" value="Metal_Tscrpt_repr_sf"/>
</dbReference>
<comment type="caution">
    <text evidence="2">The sequence shown here is derived from an EMBL/GenBank/DDBJ whole genome shotgun (WGS) entry which is preliminary data.</text>
</comment>
<evidence type="ECO:0000313" key="2">
    <source>
        <dbReference type="EMBL" id="TDE30646.1"/>
    </source>
</evidence>
<keyword evidence="3" id="KW-1185">Reference proteome</keyword>
<reference evidence="2 3" key="1">
    <citation type="submission" date="2019-03" db="EMBL/GenBank/DDBJ databases">
        <title>Novel species of Flavobacterium.</title>
        <authorList>
            <person name="Liu Q."/>
            <person name="Xin Y.-H."/>
        </authorList>
    </citation>
    <scope>NUCLEOTIDE SEQUENCE [LARGE SCALE GENOMIC DNA]</scope>
    <source>
        <strain evidence="2 3">LB2P22</strain>
    </source>
</reference>
<gene>
    <name evidence="2" type="ORF">E0I61_05640</name>
</gene>
<evidence type="ECO:0000313" key="3">
    <source>
        <dbReference type="Proteomes" id="UP000294685"/>
    </source>
</evidence>
<dbReference type="Gene3D" id="1.20.58.1000">
    <property type="entry name" value="Metal-sensitive repressor, helix protomer"/>
    <property type="match status" value="1"/>
</dbReference>
<proteinExistence type="inferred from homology"/>
<dbReference type="Pfam" id="PF02583">
    <property type="entry name" value="Trns_repr_metal"/>
    <property type="match status" value="1"/>
</dbReference>
<dbReference type="Proteomes" id="UP000294685">
    <property type="component" value="Unassembled WGS sequence"/>
</dbReference>
<protein>
    <submittedName>
        <fullName evidence="2">Metal-sensing transcriptional repressor</fullName>
    </submittedName>
</protein>
<organism evidence="2 3">
    <name type="scientific">Flavobacterium ranwuense</name>
    <dbReference type="NCBI Taxonomy" id="2541725"/>
    <lineage>
        <taxon>Bacteria</taxon>
        <taxon>Pseudomonadati</taxon>
        <taxon>Bacteroidota</taxon>
        <taxon>Flavobacteriia</taxon>
        <taxon>Flavobacteriales</taxon>
        <taxon>Flavobacteriaceae</taxon>
        <taxon>Flavobacterium</taxon>
    </lineage>
</organism>